<comment type="caution">
    <text evidence="2">The sequence shown here is derived from an EMBL/GenBank/DDBJ whole genome shotgun (WGS) entry which is preliminary data.</text>
</comment>
<dbReference type="EMBL" id="CM029043">
    <property type="protein sequence ID" value="KAG2610256.1"/>
    <property type="molecule type" value="Genomic_DNA"/>
</dbReference>
<sequence>MPATAAAGKKAGRFVPKRGQVLRRVLASLFAWSWVPAARRRLLQLWRRRNRPPRGRRGNRVPAGGGHVEPEPDVAAARAGSGTSPARRAHHATTNYLSTDESIPPTY</sequence>
<gene>
    <name evidence="2" type="ORF">PVAP13_4KG178000</name>
</gene>
<feature type="compositionally biased region" description="Basic residues" evidence="1">
    <location>
        <begin position="47"/>
        <end position="59"/>
    </location>
</feature>
<name>A0A8T0TN86_PANVG</name>
<evidence type="ECO:0000313" key="2">
    <source>
        <dbReference type="EMBL" id="KAG2610256.1"/>
    </source>
</evidence>
<accession>A0A8T0TN86</accession>
<proteinExistence type="predicted"/>
<evidence type="ECO:0000313" key="3">
    <source>
        <dbReference type="Proteomes" id="UP000823388"/>
    </source>
</evidence>
<feature type="region of interest" description="Disordered" evidence="1">
    <location>
        <begin position="47"/>
        <end position="107"/>
    </location>
</feature>
<keyword evidence="3" id="KW-1185">Reference proteome</keyword>
<feature type="compositionally biased region" description="Polar residues" evidence="1">
    <location>
        <begin position="92"/>
        <end position="101"/>
    </location>
</feature>
<evidence type="ECO:0000256" key="1">
    <source>
        <dbReference type="SAM" id="MobiDB-lite"/>
    </source>
</evidence>
<dbReference type="Proteomes" id="UP000823388">
    <property type="component" value="Chromosome 4K"/>
</dbReference>
<dbReference type="AlphaFoldDB" id="A0A8T0TN86"/>
<organism evidence="2 3">
    <name type="scientific">Panicum virgatum</name>
    <name type="common">Blackwell switchgrass</name>
    <dbReference type="NCBI Taxonomy" id="38727"/>
    <lineage>
        <taxon>Eukaryota</taxon>
        <taxon>Viridiplantae</taxon>
        <taxon>Streptophyta</taxon>
        <taxon>Embryophyta</taxon>
        <taxon>Tracheophyta</taxon>
        <taxon>Spermatophyta</taxon>
        <taxon>Magnoliopsida</taxon>
        <taxon>Liliopsida</taxon>
        <taxon>Poales</taxon>
        <taxon>Poaceae</taxon>
        <taxon>PACMAD clade</taxon>
        <taxon>Panicoideae</taxon>
        <taxon>Panicodae</taxon>
        <taxon>Paniceae</taxon>
        <taxon>Panicinae</taxon>
        <taxon>Panicum</taxon>
        <taxon>Panicum sect. Hiantes</taxon>
    </lineage>
</organism>
<reference evidence="2" key="1">
    <citation type="submission" date="2020-05" db="EMBL/GenBank/DDBJ databases">
        <title>WGS assembly of Panicum virgatum.</title>
        <authorList>
            <person name="Lovell J.T."/>
            <person name="Jenkins J."/>
            <person name="Shu S."/>
            <person name="Juenger T.E."/>
            <person name="Schmutz J."/>
        </authorList>
    </citation>
    <scope>NUCLEOTIDE SEQUENCE</scope>
    <source>
        <strain evidence="2">AP13</strain>
    </source>
</reference>
<protein>
    <submittedName>
        <fullName evidence="2">Uncharacterized protein</fullName>
    </submittedName>
</protein>